<sequence>MLVENAQTPVNCPICRRYWFDLNYVEVESGEDISEDTSDRRQDAETEQLLDEEMSEAADDSDDANDTNYDEDDMPLMKRTTSFENVRDRNTANILVEMLYAELMVCSNNAADLDIRDCVERAILEADIPMSLPITDATWEKLKRTIRRMLQDSKTTEWDDDTERRWVRRMVRVLHWKFRR</sequence>
<organism evidence="2 3">
    <name type="scientific">Epicoccum nigrum</name>
    <name type="common">Soil fungus</name>
    <name type="synonym">Epicoccum purpurascens</name>
    <dbReference type="NCBI Taxonomy" id="105696"/>
    <lineage>
        <taxon>Eukaryota</taxon>
        <taxon>Fungi</taxon>
        <taxon>Dikarya</taxon>
        <taxon>Ascomycota</taxon>
        <taxon>Pezizomycotina</taxon>
        <taxon>Dothideomycetes</taxon>
        <taxon>Pleosporomycetidae</taxon>
        <taxon>Pleosporales</taxon>
        <taxon>Pleosporineae</taxon>
        <taxon>Didymellaceae</taxon>
        <taxon>Epicoccum</taxon>
    </lineage>
</organism>
<reference evidence="2 3" key="1">
    <citation type="journal article" date="2017" name="Genome Announc.">
        <title>Genome sequence of the saprophytic ascomycete Epicoccum nigrum ICMP 19927 strain isolated from New Zealand.</title>
        <authorList>
            <person name="Fokin M."/>
            <person name="Fleetwood D."/>
            <person name="Weir B.S."/>
            <person name="Villas-Boas S.G."/>
        </authorList>
    </citation>
    <scope>NUCLEOTIDE SEQUENCE [LARGE SCALE GENOMIC DNA]</scope>
    <source>
        <strain evidence="2 3">ICMP 19927</strain>
    </source>
</reference>
<evidence type="ECO:0000313" key="2">
    <source>
        <dbReference type="EMBL" id="OSS48136.1"/>
    </source>
</evidence>
<evidence type="ECO:0000256" key="1">
    <source>
        <dbReference type="SAM" id="MobiDB-lite"/>
    </source>
</evidence>
<protein>
    <submittedName>
        <fullName evidence="2">Uncharacterized protein</fullName>
    </submittedName>
</protein>
<keyword evidence="3" id="KW-1185">Reference proteome</keyword>
<dbReference type="EMBL" id="KZ107847">
    <property type="protein sequence ID" value="OSS48136.1"/>
    <property type="molecule type" value="Genomic_DNA"/>
</dbReference>
<feature type="compositionally biased region" description="Acidic residues" evidence="1">
    <location>
        <begin position="45"/>
        <end position="74"/>
    </location>
</feature>
<dbReference type="Proteomes" id="UP000193240">
    <property type="component" value="Unassembled WGS sequence"/>
</dbReference>
<dbReference type="InParanoid" id="A0A1Y2LW82"/>
<gene>
    <name evidence="2" type="ORF">B5807_06389</name>
</gene>
<feature type="region of interest" description="Disordered" evidence="1">
    <location>
        <begin position="30"/>
        <end position="74"/>
    </location>
</feature>
<proteinExistence type="predicted"/>
<name>A0A1Y2LW82_EPING</name>
<evidence type="ECO:0000313" key="3">
    <source>
        <dbReference type="Proteomes" id="UP000193240"/>
    </source>
</evidence>
<accession>A0A1Y2LW82</accession>
<dbReference type="AlphaFoldDB" id="A0A1Y2LW82"/>